<dbReference type="EC" id="3.4.19.13" evidence="6"/>
<proteinExistence type="inferred from homology"/>
<dbReference type="PANTHER" id="PTHR11686">
    <property type="entry name" value="GAMMA GLUTAMYL TRANSPEPTIDASE"/>
    <property type="match status" value="1"/>
</dbReference>
<comment type="function">
    <text evidence="6">Cleaves the gamma-glutamyl peptide bond of glutathione and glutathione conjugates.</text>
</comment>
<evidence type="ECO:0000313" key="7">
    <source>
        <dbReference type="Ensembl" id="ENSMALP00000008150.1"/>
    </source>
</evidence>
<sequence>MVKKSIIVALALLLLAAIGTFLGVFFGVGRRKYPSEPVYLKAAVAADAGPCSEVGRDILMKGGSAVDASIAALLCVGLMNAHSMGIGGGLFLTIYNSTTGKVETINARETAPHNATENMFGNSTDLSQNGEIRGYEMAYKRHGKLPWRDLFQPSIDLAEKGFPLGRALASALSNKKETIIKDKTLCEVFCGKNGDVLKENETIRFTKLAKTYRKIAEEGPDVFYKGQLAQNLVADIQAAGGIITMKDLEDYAPVLDEDPLRVNVGEYTMVVPNAPASGPVLSLILNILNGYNFTSESMASTEKKILTYHRITEAFRFAYAKRTLLGDLKFLNITDLIQNMTSSFYASSLREKITDETTHHMNYYEPEFYLPENHGTSHLSVVAEDGSAVAATSTINQYLGSKVMSGSTGILLNNEMDDFSSPLITNSYGVPPSPNNFIRPGKRPMSSMVPTILFDKNNQVKMVVGGSGGTKITTSVAQVILNALFFNYDLKKAVEEPRLHNQLSPNVTIVEYGFDINVLGGLALKNHETENLTSTGAVVQAVVCYDDGLRAQSDPRKWAYAAGY</sequence>
<evidence type="ECO:0000256" key="1">
    <source>
        <dbReference type="ARBA" id="ARBA00009381"/>
    </source>
</evidence>
<dbReference type="GO" id="GO:0002682">
    <property type="term" value="P:regulation of immune system process"/>
    <property type="evidence" value="ECO:0007669"/>
    <property type="project" value="TreeGrafter"/>
</dbReference>
<dbReference type="SUPFAM" id="SSF56235">
    <property type="entry name" value="N-terminal nucleophile aminohydrolases (Ntn hydrolases)"/>
    <property type="match status" value="1"/>
</dbReference>
<feature type="active site" description="Nucleophile" evidence="4">
    <location>
        <position position="376"/>
    </location>
</feature>
<accession>A0A3Q3IVU8</accession>
<comment type="similarity">
    <text evidence="1">Belongs to the gamma-glutamyltransferase family.</text>
</comment>
<evidence type="ECO:0000256" key="5">
    <source>
        <dbReference type="PIRSR" id="PIRSR600101-2"/>
    </source>
</evidence>
<dbReference type="FunFam" id="3.60.20.40:FF:000001">
    <property type="entry name" value="Gamma-glutamyltranspeptidase 1"/>
    <property type="match status" value="1"/>
</dbReference>
<keyword evidence="6" id="KW-0808">Transferase</keyword>
<keyword evidence="3" id="KW-1199">Hemostasis impairing toxin</keyword>
<comment type="catalytic activity">
    <reaction evidence="6">
        <text>an N-terminal (5-L-glutamyl)-[peptide] + an alpha-amino acid = 5-L-glutamyl amino acid + an N-terminal L-alpha-aminoacyl-[peptide]</text>
        <dbReference type="Rhea" id="RHEA:23904"/>
        <dbReference type="Rhea" id="RHEA-COMP:9780"/>
        <dbReference type="Rhea" id="RHEA-COMP:9795"/>
        <dbReference type="ChEBI" id="CHEBI:77644"/>
        <dbReference type="ChEBI" id="CHEBI:78597"/>
        <dbReference type="ChEBI" id="CHEBI:78599"/>
        <dbReference type="ChEBI" id="CHEBI:78608"/>
        <dbReference type="EC" id="2.3.2.2"/>
    </reaction>
</comment>
<evidence type="ECO:0000256" key="2">
    <source>
        <dbReference type="ARBA" id="ARBA00023180"/>
    </source>
</evidence>
<dbReference type="Gene3D" id="1.10.246.130">
    <property type="match status" value="1"/>
</dbReference>
<organism evidence="7 8">
    <name type="scientific">Monopterus albus</name>
    <name type="common">Swamp eel</name>
    <dbReference type="NCBI Taxonomy" id="43700"/>
    <lineage>
        <taxon>Eukaryota</taxon>
        <taxon>Metazoa</taxon>
        <taxon>Chordata</taxon>
        <taxon>Craniata</taxon>
        <taxon>Vertebrata</taxon>
        <taxon>Euteleostomi</taxon>
        <taxon>Actinopterygii</taxon>
        <taxon>Neopterygii</taxon>
        <taxon>Teleostei</taxon>
        <taxon>Neoteleostei</taxon>
        <taxon>Acanthomorphata</taxon>
        <taxon>Anabantaria</taxon>
        <taxon>Synbranchiformes</taxon>
        <taxon>Synbranchidae</taxon>
        <taxon>Monopterus</taxon>
    </lineage>
</organism>
<keyword evidence="2" id="KW-0325">Glycoprotein</keyword>
<keyword evidence="3" id="KW-0800">Toxin</keyword>
<dbReference type="Gene3D" id="3.60.20.40">
    <property type="match status" value="1"/>
</dbReference>
<comment type="pathway">
    <text evidence="6">Sulfur metabolism; glutathione metabolism.</text>
</comment>
<dbReference type="Pfam" id="PF01019">
    <property type="entry name" value="G_glu_transpept"/>
    <property type="match status" value="1"/>
</dbReference>
<dbReference type="PRINTS" id="PR01210">
    <property type="entry name" value="GGTRANSPTASE"/>
</dbReference>
<feature type="binding site" evidence="5">
    <location>
        <begin position="394"/>
        <end position="396"/>
    </location>
    <ligand>
        <name>L-glutamate</name>
        <dbReference type="ChEBI" id="CHEBI:29985"/>
    </ligand>
</feature>
<dbReference type="PANTHER" id="PTHR11686:SF56">
    <property type="entry name" value="GLUTATHIONE HYDROLASE 1 PROENZYME-RELATED"/>
    <property type="match status" value="1"/>
</dbReference>
<evidence type="ECO:0000256" key="6">
    <source>
        <dbReference type="RuleBase" id="RU368068"/>
    </source>
</evidence>
<feature type="binding site" evidence="5">
    <location>
        <position position="418"/>
    </location>
    <ligand>
        <name>L-glutamate</name>
        <dbReference type="ChEBI" id="CHEBI:29985"/>
    </ligand>
</feature>
<dbReference type="InterPro" id="IPR043138">
    <property type="entry name" value="GGT_lsub"/>
</dbReference>
<keyword evidence="3" id="KW-1202">Platelet aggregation activating toxin</keyword>
<protein>
    <recommendedName>
        <fullName evidence="6">Glutathione hydrolase</fullName>
        <ecNumber evidence="6">2.3.2.2</ecNumber>
        <ecNumber evidence="6">3.4.19.13</ecNumber>
    </recommendedName>
    <alternativeName>
        <fullName evidence="6">Gamma-glutamyltransferase</fullName>
    </alternativeName>
    <alternativeName>
        <fullName evidence="6">Gamma-glutamyltranspeptidase</fullName>
    </alternativeName>
</protein>
<dbReference type="InterPro" id="IPR029055">
    <property type="entry name" value="Ntn_hydrolases_N"/>
</dbReference>
<dbReference type="UniPathway" id="UPA00204"/>
<dbReference type="NCBIfam" id="TIGR00066">
    <property type="entry name" value="g_glut_trans"/>
    <property type="match status" value="1"/>
</dbReference>
<keyword evidence="6" id="KW-0012">Acyltransferase</keyword>
<dbReference type="EC" id="2.3.2.2" evidence="6"/>
<comment type="subcellular location">
    <subcellularLocation>
        <location evidence="6">Membrane</location>
        <topology evidence="6">Single-pass type II membrane protein</topology>
    </subcellularLocation>
</comment>
<evidence type="ECO:0000313" key="8">
    <source>
        <dbReference type="Proteomes" id="UP000261600"/>
    </source>
</evidence>
<feature type="binding site" evidence="5">
    <location>
        <begin position="446"/>
        <end position="447"/>
    </location>
    <ligand>
        <name>L-glutamate</name>
        <dbReference type="ChEBI" id="CHEBI:29985"/>
    </ligand>
</feature>
<feature type="binding site" evidence="5">
    <location>
        <position position="108"/>
    </location>
    <ligand>
        <name>L-glutamate</name>
        <dbReference type="ChEBI" id="CHEBI:29985"/>
    </ligand>
</feature>
<keyword evidence="6" id="KW-0378">Hydrolase</keyword>
<keyword evidence="8" id="KW-1185">Reference proteome</keyword>
<comment type="catalytic activity">
    <reaction evidence="6">
        <text>an S-substituted glutathione + H2O = an S-substituted L-cysteinylglycine + L-glutamate</text>
        <dbReference type="Rhea" id="RHEA:59468"/>
        <dbReference type="ChEBI" id="CHEBI:15377"/>
        <dbReference type="ChEBI" id="CHEBI:29985"/>
        <dbReference type="ChEBI" id="CHEBI:90779"/>
        <dbReference type="ChEBI" id="CHEBI:143103"/>
        <dbReference type="EC" id="3.4.19.13"/>
    </reaction>
</comment>
<dbReference type="GO" id="GO:0031179">
    <property type="term" value="P:peptide modification"/>
    <property type="evidence" value="ECO:0007669"/>
    <property type="project" value="TreeGrafter"/>
</dbReference>
<dbReference type="AlphaFoldDB" id="A0A3Q3IVU8"/>
<feature type="binding site" evidence="5">
    <location>
        <position position="469"/>
    </location>
    <ligand>
        <name>L-glutamate</name>
        <dbReference type="ChEBI" id="CHEBI:29985"/>
    </ligand>
</feature>
<dbReference type="InterPro" id="IPR043137">
    <property type="entry name" value="GGT_ssub_C"/>
</dbReference>
<dbReference type="STRING" id="43700.ENSMALP00000008150"/>
<dbReference type="GO" id="GO:0050727">
    <property type="term" value="P:regulation of inflammatory response"/>
    <property type="evidence" value="ECO:0007669"/>
    <property type="project" value="TreeGrafter"/>
</dbReference>
<evidence type="ECO:0000256" key="3">
    <source>
        <dbReference type="ARBA" id="ARBA00084097"/>
    </source>
</evidence>
<dbReference type="GO" id="GO:0103068">
    <property type="term" value="F:leukotriene C4 gamma-glutamyl transferase activity"/>
    <property type="evidence" value="ECO:0007669"/>
    <property type="project" value="UniProtKB-EC"/>
</dbReference>
<dbReference type="InterPro" id="IPR000101">
    <property type="entry name" value="GGT_peptidase"/>
</dbReference>
<reference evidence="7" key="1">
    <citation type="submission" date="2025-08" db="UniProtKB">
        <authorList>
            <consortium name="Ensembl"/>
        </authorList>
    </citation>
    <scope>IDENTIFICATION</scope>
</reference>
<dbReference type="Proteomes" id="UP000261600">
    <property type="component" value="Unplaced"/>
</dbReference>
<dbReference type="GO" id="GO:0036374">
    <property type="term" value="F:glutathione hydrolase activity"/>
    <property type="evidence" value="ECO:0007669"/>
    <property type="project" value="UniProtKB-UniRule"/>
</dbReference>
<name>A0A3Q3IVU8_MONAL</name>
<dbReference type="Ensembl" id="ENSMALT00000008324.1">
    <property type="protein sequence ID" value="ENSMALP00000008150.1"/>
    <property type="gene ID" value="ENSMALG00000005701.1"/>
</dbReference>
<evidence type="ECO:0000256" key="4">
    <source>
        <dbReference type="PIRSR" id="PIRSR600101-1"/>
    </source>
</evidence>
<dbReference type="FunFam" id="1.10.246.130:FF:000002">
    <property type="entry name" value="glutathione hydrolase 1 proenzyme"/>
    <property type="match status" value="1"/>
</dbReference>
<reference evidence="7" key="2">
    <citation type="submission" date="2025-09" db="UniProtKB">
        <authorList>
            <consortium name="Ensembl"/>
        </authorList>
    </citation>
    <scope>IDENTIFICATION</scope>
</reference>
<comment type="catalytic activity">
    <reaction evidence="6">
        <text>glutathione + H2O = L-cysteinylglycine + L-glutamate</text>
        <dbReference type="Rhea" id="RHEA:28807"/>
        <dbReference type="ChEBI" id="CHEBI:15377"/>
        <dbReference type="ChEBI" id="CHEBI:29985"/>
        <dbReference type="ChEBI" id="CHEBI:57925"/>
        <dbReference type="ChEBI" id="CHEBI:61694"/>
        <dbReference type="EC" id="3.4.19.13"/>
    </reaction>
</comment>
<dbReference type="GO" id="GO:0006751">
    <property type="term" value="P:glutathione catabolic process"/>
    <property type="evidence" value="ECO:0007669"/>
    <property type="project" value="UniProtKB-UniRule"/>
</dbReference>
<dbReference type="GO" id="GO:0005886">
    <property type="term" value="C:plasma membrane"/>
    <property type="evidence" value="ECO:0007669"/>
    <property type="project" value="TreeGrafter"/>
</dbReference>